<comment type="subcellular location">
    <subcellularLocation>
        <location evidence="1">Membrane</location>
        <topology evidence="1">Multi-pass membrane protein</topology>
    </subcellularLocation>
</comment>
<dbReference type="Proteomes" id="UP000244855">
    <property type="component" value="Unassembled WGS sequence"/>
</dbReference>
<dbReference type="EMBL" id="KZ805738">
    <property type="protein sequence ID" value="PVH92010.1"/>
    <property type="molecule type" value="Genomic_DNA"/>
</dbReference>
<keyword evidence="3 6" id="KW-1133">Transmembrane helix</keyword>
<dbReference type="AlphaFoldDB" id="A0A2V1D1V4"/>
<keyword evidence="2 6" id="KW-0812">Transmembrane</keyword>
<feature type="transmembrane region" description="Helical" evidence="6">
    <location>
        <begin position="282"/>
        <end position="300"/>
    </location>
</feature>
<evidence type="ECO:0000313" key="7">
    <source>
        <dbReference type="EMBL" id="PVH92010.1"/>
    </source>
</evidence>
<dbReference type="GO" id="GO:0016020">
    <property type="term" value="C:membrane"/>
    <property type="evidence" value="ECO:0007669"/>
    <property type="project" value="UniProtKB-SubCell"/>
</dbReference>
<protein>
    <submittedName>
        <fullName evidence="7">Uncharacterized protein</fullName>
    </submittedName>
</protein>
<proteinExistence type="predicted"/>
<keyword evidence="8" id="KW-1185">Reference proteome</keyword>
<evidence type="ECO:0000256" key="4">
    <source>
        <dbReference type="ARBA" id="ARBA00023136"/>
    </source>
</evidence>
<evidence type="ECO:0000256" key="3">
    <source>
        <dbReference type="ARBA" id="ARBA00022989"/>
    </source>
</evidence>
<accession>A0A2V1D1V4</accession>
<feature type="transmembrane region" description="Helical" evidence="6">
    <location>
        <begin position="15"/>
        <end position="36"/>
    </location>
</feature>
<evidence type="ECO:0000256" key="5">
    <source>
        <dbReference type="SAM" id="MobiDB-lite"/>
    </source>
</evidence>
<dbReference type="STRING" id="97972.A0A2V1D1V4"/>
<evidence type="ECO:0000313" key="8">
    <source>
        <dbReference type="Proteomes" id="UP000244855"/>
    </source>
</evidence>
<evidence type="ECO:0000256" key="6">
    <source>
        <dbReference type="SAM" id="Phobius"/>
    </source>
</evidence>
<evidence type="ECO:0000256" key="2">
    <source>
        <dbReference type="ARBA" id="ARBA00022692"/>
    </source>
</evidence>
<keyword evidence="4 6" id="KW-0472">Membrane</keyword>
<dbReference type="OrthoDB" id="1046782at2759"/>
<evidence type="ECO:0000256" key="1">
    <source>
        <dbReference type="ARBA" id="ARBA00004141"/>
    </source>
</evidence>
<gene>
    <name evidence="7" type="ORF">DM02DRAFT_620193</name>
</gene>
<sequence>MCTVDPEDMDSSVTIPFSMGSFLGIFEGFSLPAAYLQSIFTGTARSLRYAESDDAETQGFIYRSPSSRAENWALALSWDKSLQVTTGMILGLLPNELDVFLAFMKASRSELLHPMYLPVILCEMQTDLESDNVKRHSLNLFKVELQTRMHTYDYASLLEPSKDLDYDDITRKLNGIISRLSFHQMRLETTLESLKYIEQCERHFRGDERLAESLHARIEQISDEGRALLAEVYCNQRIAQSQLDVVYNLVVQRDNRSNLKMAAASRDIAEAAKEDSSAMRTLAFMSIVFLPATFVASFFSMSMFDWRAAQWSSIASHRLWFYWAVSIPLTLIIMVIWYIWLRRDLDQEHTSRRARHNLATMGFKDISMSMDGTQTSKEHRSWSYPRMRKKKYAQDQEAGHADPHLHTPNSKFKGPNIKPFERVHTGQGPRR</sequence>
<feature type="compositionally biased region" description="Basic and acidic residues" evidence="5">
    <location>
        <begin position="392"/>
        <end position="405"/>
    </location>
</feature>
<feature type="region of interest" description="Disordered" evidence="5">
    <location>
        <begin position="369"/>
        <end position="431"/>
    </location>
</feature>
<dbReference type="Gene3D" id="1.20.58.340">
    <property type="entry name" value="Magnesium transport protein CorA, transmembrane region"/>
    <property type="match status" value="1"/>
</dbReference>
<reference evidence="7 8" key="1">
    <citation type="journal article" date="2018" name="Sci. Rep.">
        <title>Comparative genomics provides insights into the lifestyle and reveals functional heterogeneity of dark septate endophytic fungi.</title>
        <authorList>
            <person name="Knapp D.G."/>
            <person name="Nemeth J.B."/>
            <person name="Barry K."/>
            <person name="Hainaut M."/>
            <person name="Henrissat B."/>
            <person name="Johnson J."/>
            <person name="Kuo A."/>
            <person name="Lim J.H.P."/>
            <person name="Lipzen A."/>
            <person name="Nolan M."/>
            <person name="Ohm R.A."/>
            <person name="Tamas L."/>
            <person name="Grigoriev I.V."/>
            <person name="Spatafora J.W."/>
            <person name="Nagy L.G."/>
            <person name="Kovacs G.M."/>
        </authorList>
    </citation>
    <scope>NUCLEOTIDE SEQUENCE [LARGE SCALE GENOMIC DNA]</scope>
    <source>
        <strain evidence="7 8">DSE2036</strain>
    </source>
</reference>
<name>A0A2V1D1V4_9PLEO</name>
<dbReference type="InterPro" id="IPR045863">
    <property type="entry name" value="CorA_TM1_TM2"/>
</dbReference>
<dbReference type="SUPFAM" id="SSF144083">
    <property type="entry name" value="Magnesium transport protein CorA, transmembrane region"/>
    <property type="match status" value="1"/>
</dbReference>
<organism evidence="7 8">
    <name type="scientific">Periconia macrospinosa</name>
    <dbReference type="NCBI Taxonomy" id="97972"/>
    <lineage>
        <taxon>Eukaryota</taxon>
        <taxon>Fungi</taxon>
        <taxon>Dikarya</taxon>
        <taxon>Ascomycota</taxon>
        <taxon>Pezizomycotina</taxon>
        <taxon>Dothideomycetes</taxon>
        <taxon>Pleosporomycetidae</taxon>
        <taxon>Pleosporales</taxon>
        <taxon>Massarineae</taxon>
        <taxon>Periconiaceae</taxon>
        <taxon>Periconia</taxon>
    </lineage>
</organism>
<feature type="transmembrane region" description="Helical" evidence="6">
    <location>
        <begin position="320"/>
        <end position="341"/>
    </location>
</feature>